<evidence type="ECO:0000256" key="1">
    <source>
        <dbReference type="ARBA" id="ARBA00022448"/>
    </source>
</evidence>
<reference evidence="7 8" key="2">
    <citation type="submission" date="2016-12" db="EMBL/GenBank/DDBJ databases">
        <title>Draft Genome Sequence of Cystobacter ferrugineus Strain Cbfe23.</title>
        <authorList>
            <person name="Akbar S."/>
            <person name="Dowd S.E."/>
            <person name="Stevens D.C."/>
        </authorList>
    </citation>
    <scope>NUCLEOTIDE SEQUENCE [LARGE SCALE GENOMIC DNA]</scope>
    <source>
        <strain evidence="7 8">Cbfe23</strain>
    </source>
</reference>
<evidence type="ECO:0000256" key="2">
    <source>
        <dbReference type="ARBA" id="ARBA00022723"/>
    </source>
</evidence>
<dbReference type="SUPFAM" id="SSF54862">
    <property type="entry name" value="4Fe-4S ferredoxins"/>
    <property type="match status" value="1"/>
</dbReference>
<protein>
    <submittedName>
        <fullName evidence="7">Ferredoxin</fullName>
    </submittedName>
</protein>
<evidence type="ECO:0000313" key="8">
    <source>
        <dbReference type="Proteomes" id="UP000182229"/>
    </source>
</evidence>
<keyword evidence="4" id="KW-0408">Iron</keyword>
<dbReference type="STRING" id="83449.BON30_16110"/>
<accession>A0A1L9BA12</accession>
<dbReference type="PROSITE" id="PS51379">
    <property type="entry name" value="4FE4S_FER_2"/>
    <property type="match status" value="1"/>
</dbReference>
<evidence type="ECO:0000313" key="7">
    <source>
        <dbReference type="EMBL" id="OJH39079.1"/>
    </source>
</evidence>
<reference evidence="8" key="1">
    <citation type="submission" date="2016-11" db="EMBL/GenBank/DDBJ databases">
        <authorList>
            <person name="Shukria A."/>
            <person name="Stevens D.C."/>
        </authorList>
    </citation>
    <scope>NUCLEOTIDE SEQUENCE [LARGE SCALE GENOMIC DNA]</scope>
    <source>
        <strain evidence="8">Cbfe23</strain>
    </source>
</reference>
<proteinExistence type="predicted"/>
<dbReference type="EMBL" id="MPIN01000004">
    <property type="protein sequence ID" value="OJH39079.1"/>
    <property type="molecule type" value="Genomic_DNA"/>
</dbReference>
<evidence type="ECO:0000256" key="3">
    <source>
        <dbReference type="ARBA" id="ARBA00022982"/>
    </source>
</evidence>
<dbReference type="InterPro" id="IPR051269">
    <property type="entry name" value="Fe-S_cluster_ET"/>
</dbReference>
<keyword evidence="3" id="KW-0249">Electron transport</keyword>
<dbReference type="Gene3D" id="3.30.70.20">
    <property type="match status" value="1"/>
</dbReference>
<keyword evidence="5" id="KW-0411">Iron-sulfur</keyword>
<dbReference type="GO" id="GO:0046872">
    <property type="term" value="F:metal ion binding"/>
    <property type="evidence" value="ECO:0007669"/>
    <property type="project" value="UniProtKB-KW"/>
</dbReference>
<evidence type="ECO:0000259" key="6">
    <source>
        <dbReference type="PROSITE" id="PS51379"/>
    </source>
</evidence>
<dbReference type="InterPro" id="IPR017896">
    <property type="entry name" value="4Fe4S_Fe-S-bd"/>
</dbReference>
<dbReference type="PANTHER" id="PTHR36923">
    <property type="entry name" value="FERREDOXIN"/>
    <property type="match status" value="1"/>
</dbReference>
<feature type="domain" description="4Fe-4S ferredoxin-type" evidence="6">
    <location>
        <begin position="3"/>
        <end position="31"/>
    </location>
</feature>
<keyword evidence="2" id="KW-0479">Metal-binding</keyword>
<keyword evidence="1" id="KW-0813">Transport</keyword>
<comment type="caution">
    <text evidence="7">The sequence shown here is derived from an EMBL/GenBank/DDBJ whole genome shotgun (WGS) entry which is preliminary data.</text>
</comment>
<keyword evidence="8" id="KW-1185">Reference proteome</keyword>
<dbReference type="GO" id="GO:0051536">
    <property type="term" value="F:iron-sulfur cluster binding"/>
    <property type="evidence" value="ECO:0007669"/>
    <property type="project" value="UniProtKB-KW"/>
</dbReference>
<gene>
    <name evidence="7" type="ORF">BON30_16110</name>
</gene>
<dbReference type="Pfam" id="PF13459">
    <property type="entry name" value="Fer4_15"/>
    <property type="match status" value="1"/>
</dbReference>
<dbReference type="PANTHER" id="PTHR36923:SF3">
    <property type="entry name" value="FERREDOXIN"/>
    <property type="match status" value="1"/>
</dbReference>
<dbReference type="AlphaFoldDB" id="A0A1L9BA12"/>
<dbReference type="Proteomes" id="UP000182229">
    <property type="component" value="Unassembled WGS sequence"/>
</dbReference>
<sequence length="66" mass="7388">MSMKIVVDWDRCEANGVCVRAAPTSFSLDEKDQLHVLAETVTPERRAQVEQAVRECPKQALSLSED</sequence>
<evidence type="ECO:0000256" key="5">
    <source>
        <dbReference type="ARBA" id="ARBA00023014"/>
    </source>
</evidence>
<name>A0A1L9BA12_9BACT</name>
<organism evidence="7 8">
    <name type="scientific">Cystobacter ferrugineus</name>
    <dbReference type="NCBI Taxonomy" id="83449"/>
    <lineage>
        <taxon>Bacteria</taxon>
        <taxon>Pseudomonadati</taxon>
        <taxon>Myxococcota</taxon>
        <taxon>Myxococcia</taxon>
        <taxon>Myxococcales</taxon>
        <taxon>Cystobacterineae</taxon>
        <taxon>Archangiaceae</taxon>
        <taxon>Cystobacter</taxon>
    </lineage>
</organism>
<evidence type="ECO:0000256" key="4">
    <source>
        <dbReference type="ARBA" id="ARBA00023004"/>
    </source>
</evidence>